<accession>A0A023BQ70</accession>
<dbReference type="PANTHER" id="PTHR37299:SF1">
    <property type="entry name" value="STAGE 0 SPORULATION PROTEIN A HOMOLOG"/>
    <property type="match status" value="1"/>
</dbReference>
<dbReference type="SMART" id="SM00850">
    <property type="entry name" value="LytTR"/>
    <property type="match status" value="1"/>
</dbReference>
<dbReference type="STRING" id="1317122.ATO12_05570"/>
<name>A0A023BQ70_9FLAO</name>
<dbReference type="Gene3D" id="3.40.50.2300">
    <property type="match status" value="1"/>
</dbReference>
<dbReference type="RefSeq" id="WP_034246572.1">
    <property type="nucleotide sequence ID" value="NZ_AQRA01000011.1"/>
</dbReference>
<gene>
    <name evidence="2" type="ORF">ATO12_05570</name>
</gene>
<evidence type="ECO:0000313" key="2">
    <source>
        <dbReference type="EMBL" id="EZH71848.1"/>
    </source>
</evidence>
<dbReference type="Proteomes" id="UP000023541">
    <property type="component" value="Unassembled WGS sequence"/>
</dbReference>
<dbReference type="PROSITE" id="PS50930">
    <property type="entry name" value="HTH_LYTTR"/>
    <property type="match status" value="1"/>
</dbReference>
<dbReference type="Pfam" id="PF04397">
    <property type="entry name" value="LytTR"/>
    <property type="match status" value="1"/>
</dbReference>
<keyword evidence="3" id="KW-1185">Reference proteome</keyword>
<dbReference type="EMBL" id="AQRA01000011">
    <property type="protein sequence ID" value="EZH71848.1"/>
    <property type="molecule type" value="Genomic_DNA"/>
</dbReference>
<dbReference type="OrthoDB" id="2168082at2"/>
<dbReference type="AlphaFoldDB" id="A0A023BQ70"/>
<sequence length="305" mass="35247">MPAQYKTPEVYKEEINKFSPSVTQLEKVIPTFTRYNGKAWCKGKDDDKINYKNQQKITSLLISSDANTCNALEDMLKYHCPYITITGKVNCKDMAKAWIDTKSLDLVFFGIDDEQKIYLQVLREISNISFEIIFITEKKYLDITALQYNVFGYLHSPIQETQLLNIIKHVQQKIILQKENIKNETSIRPQKDVIGIPTLEGYEFLPIEQIICCEGMQKCTKLITASCSNIISSYNIGEFVKLLLPFGFFSPHKSFLINLSKIKKYYKEGSLIMNNGHQIPISRRRKESFLSNIKKDNKFPIIIQG</sequence>
<evidence type="ECO:0000313" key="3">
    <source>
        <dbReference type="Proteomes" id="UP000023541"/>
    </source>
</evidence>
<comment type="caution">
    <text evidence="2">The sequence shown here is derived from an EMBL/GenBank/DDBJ whole genome shotgun (WGS) entry which is preliminary data.</text>
</comment>
<dbReference type="InterPro" id="IPR007492">
    <property type="entry name" value="LytTR_DNA-bd_dom"/>
</dbReference>
<proteinExistence type="predicted"/>
<dbReference type="PANTHER" id="PTHR37299">
    <property type="entry name" value="TRANSCRIPTIONAL REGULATOR-RELATED"/>
    <property type="match status" value="1"/>
</dbReference>
<dbReference type="InterPro" id="IPR046947">
    <property type="entry name" value="LytR-like"/>
</dbReference>
<reference evidence="2 3" key="1">
    <citation type="submission" date="2014-04" db="EMBL/GenBank/DDBJ databases">
        <title>Aquimarina sp. 22II-S11-z7 Genome Sequencing.</title>
        <authorList>
            <person name="Lai Q."/>
        </authorList>
    </citation>
    <scope>NUCLEOTIDE SEQUENCE [LARGE SCALE GENOMIC DNA]</scope>
    <source>
        <strain evidence="2 3">22II-S11-z7</strain>
    </source>
</reference>
<dbReference type="GO" id="GO:0000156">
    <property type="term" value="F:phosphorelay response regulator activity"/>
    <property type="evidence" value="ECO:0007669"/>
    <property type="project" value="InterPro"/>
</dbReference>
<evidence type="ECO:0000259" key="1">
    <source>
        <dbReference type="PROSITE" id="PS50930"/>
    </source>
</evidence>
<protein>
    <recommendedName>
        <fullName evidence="1">HTH LytTR-type domain-containing protein</fullName>
    </recommendedName>
</protein>
<feature type="domain" description="HTH LytTR-type" evidence="1">
    <location>
        <begin position="235"/>
        <end position="295"/>
    </location>
</feature>
<dbReference type="Gene3D" id="2.40.50.1020">
    <property type="entry name" value="LytTr DNA-binding domain"/>
    <property type="match status" value="1"/>
</dbReference>
<organism evidence="2 3">
    <name type="scientific">Aquimarina atlantica</name>
    <dbReference type="NCBI Taxonomy" id="1317122"/>
    <lineage>
        <taxon>Bacteria</taxon>
        <taxon>Pseudomonadati</taxon>
        <taxon>Bacteroidota</taxon>
        <taxon>Flavobacteriia</taxon>
        <taxon>Flavobacteriales</taxon>
        <taxon>Flavobacteriaceae</taxon>
        <taxon>Aquimarina</taxon>
    </lineage>
</organism>
<dbReference type="SUPFAM" id="SSF52172">
    <property type="entry name" value="CheY-like"/>
    <property type="match status" value="1"/>
</dbReference>
<dbReference type="GO" id="GO:0003677">
    <property type="term" value="F:DNA binding"/>
    <property type="evidence" value="ECO:0007669"/>
    <property type="project" value="InterPro"/>
</dbReference>
<dbReference type="InterPro" id="IPR011006">
    <property type="entry name" value="CheY-like_superfamily"/>
</dbReference>
<dbReference type="eggNOG" id="COG3279">
    <property type="taxonomic scope" value="Bacteria"/>
</dbReference>